<evidence type="ECO:0000313" key="4">
    <source>
        <dbReference type="Proteomes" id="UP000308652"/>
    </source>
</evidence>
<feature type="transmembrane region" description="Helical" evidence="1">
    <location>
        <begin position="120"/>
        <end position="142"/>
    </location>
</feature>
<feature type="domain" description="DUF6533" evidence="2">
    <location>
        <begin position="23"/>
        <end position="68"/>
    </location>
</feature>
<feature type="transmembrane region" description="Helical" evidence="1">
    <location>
        <begin position="187"/>
        <end position="205"/>
    </location>
</feature>
<name>A0A5C3LLR0_9AGAR</name>
<keyword evidence="1" id="KW-1133">Transmembrane helix</keyword>
<dbReference type="OrthoDB" id="3242376at2759"/>
<feature type="transmembrane region" description="Helical" evidence="1">
    <location>
        <begin position="20"/>
        <end position="40"/>
    </location>
</feature>
<evidence type="ECO:0000256" key="1">
    <source>
        <dbReference type="SAM" id="Phobius"/>
    </source>
</evidence>
<gene>
    <name evidence="3" type="ORF">BDQ12DRAFT_766263</name>
</gene>
<evidence type="ECO:0000313" key="3">
    <source>
        <dbReference type="EMBL" id="TFK33632.1"/>
    </source>
</evidence>
<protein>
    <recommendedName>
        <fullName evidence="2">DUF6533 domain-containing protein</fullName>
    </recommendedName>
</protein>
<keyword evidence="1" id="KW-0472">Membrane</keyword>
<dbReference type="Pfam" id="PF20151">
    <property type="entry name" value="DUF6533"/>
    <property type="match status" value="1"/>
</dbReference>
<accession>A0A5C3LLR0</accession>
<feature type="transmembrane region" description="Helical" evidence="1">
    <location>
        <begin position="52"/>
        <end position="74"/>
    </location>
</feature>
<dbReference type="Proteomes" id="UP000308652">
    <property type="component" value="Unassembled WGS sequence"/>
</dbReference>
<keyword evidence="4" id="KW-1185">Reference proteome</keyword>
<proteinExistence type="predicted"/>
<reference evidence="3 4" key="1">
    <citation type="journal article" date="2019" name="Nat. Ecol. Evol.">
        <title>Megaphylogeny resolves global patterns of mushroom evolution.</title>
        <authorList>
            <person name="Varga T."/>
            <person name="Krizsan K."/>
            <person name="Foldi C."/>
            <person name="Dima B."/>
            <person name="Sanchez-Garcia M."/>
            <person name="Sanchez-Ramirez S."/>
            <person name="Szollosi G.J."/>
            <person name="Szarkandi J.G."/>
            <person name="Papp V."/>
            <person name="Albert L."/>
            <person name="Andreopoulos W."/>
            <person name="Angelini C."/>
            <person name="Antonin V."/>
            <person name="Barry K.W."/>
            <person name="Bougher N.L."/>
            <person name="Buchanan P."/>
            <person name="Buyck B."/>
            <person name="Bense V."/>
            <person name="Catcheside P."/>
            <person name="Chovatia M."/>
            <person name="Cooper J."/>
            <person name="Damon W."/>
            <person name="Desjardin D."/>
            <person name="Finy P."/>
            <person name="Geml J."/>
            <person name="Haridas S."/>
            <person name="Hughes K."/>
            <person name="Justo A."/>
            <person name="Karasinski D."/>
            <person name="Kautmanova I."/>
            <person name="Kiss B."/>
            <person name="Kocsube S."/>
            <person name="Kotiranta H."/>
            <person name="LaButti K.M."/>
            <person name="Lechner B.E."/>
            <person name="Liimatainen K."/>
            <person name="Lipzen A."/>
            <person name="Lukacs Z."/>
            <person name="Mihaltcheva S."/>
            <person name="Morgado L.N."/>
            <person name="Niskanen T."/>
            <person name="Noordeloos M.E."/>
            <person name="Ohm R.A."/>
            <person name="Ortiz-Santana B."/>
            <person name="Ovrebo C."/>
            <person name="Racz N."/>
            <person name="Riley R."/>
            <person name="Savchenko A."/>
            <person name="Shiryaev A."/>
            <person name="Soop K."/>
            <person name="Spirin V."/>
            <person name="Szebenyi C."/>
            <person name="Tomsovsky M."/>
            <person name="Tulloss R.E."/>
            <person name="Uehling J."/>
            <person name="Grigoriev I.V."/>
            <person name="Vagvolgyi C."/>
            <person name="Papp T."/>
            <person name="Martin F.M."/>
            <person name="Miettinen O."/>
            <person name="Hibbett D.S."/>
            <person name="Nagy L.G."/>
        </authorList>
    </citation>
    <scope>NUCLEOTIDE SEQUENCE [LARGE SCALE GENOMIC DNA]</scope>
    <source>
        <strain evidence="3 4">CBS 166.37</strain>
    </source>
</reference>
<keyword evidence="1" id="KW-0812">Transmembrane</keyword>
<dbReference type="EMBL" id="ML213644">
    <property type="protein sequence ID" value="TFK33632.1"/>
    <property type="molecule type" value="Genomic_DNA"/>
</dbReference>
<sequence length="273" mass="30701">MDPSPFDSHALATAALHLRAAKYFQIASFVMLLYDHALTFSEEVERVWKQRITGASVLFLINRYATPLQFIVVIDAFHDPNWTLNVSITLRLQNKFHANSFIFSRGCILTGPGILYPAAWLSPLVIDCCIFILTLWQTCAYIRRSNGAPIIRVFLRDGTMHFMAVCMANLMNILIYFLIPFEDLKPIGASFSLLLTATLTSRLILNLRSFSTTEFGTTSKGEYQGKSGTQTFMENVVGNLGNDMDIFVDMRSETSAKSNVLPLVDIRSIPRHS</sequence>
<dbReference type="AlphaFoldDB" id="A0A5C3LLR0"/>
<evidence type="ECO:0000259" key="2">
    <source>
        <dbReference type="Pfam" id="PF20151"/>
    </source>
</evidence>
<dbReference type="InterPro" id="IPR045340">
    <property type="entry name" value="DUF6533"/>
</dbReference>
<feature type="transmembrane region" description="Helical" evidence="1">
    <location>
        <begin position="162"/>
        <end position="181"/>
    </location>
</feature>
<organism evidence="3 4">
    <name type="scientific">Crucibulum laeve</name>
    <dbReference type="NCBI Taxonomy" id="68775"/>
    <lineage>
        <taxon>Eukaryota</taxon>
        <taxon>Fungi</taxon>
        <taxon>Dikarya</taxon>
        <taxon>Basidiomycota</taxon>
        <taxon>Agaricomycotina</taxon>
        <taxon>Agaricomycetes</taxon>
        <taxon>Agaricomycetidae</taxon>
        <taxon>Agaricales</taxon>
        <taxon>Agaricineae</taxon>
        <taxon>Nidulariaceae</taxon>
        <taxon>Crucibulum</taxon>
    </lineage>
</organism>